<accession>A0A0R2H7I7</accession>
<organism evidence="2 3">
    <name type="scientific">Weissella viridescens</name>
    <name type="common">Lactobacillus viridescens</name>
    <dbReference type="NCBI Taxonomy" id="1629"/>
    <lineage>
        <taxon>Bacteria</taxon>
        <taxon>Bacillati</taxon>
        <taxon>Bacillota</taxon>
        <taxon>Bacilli</taxon>
        <taxon>Lactobacillales</taxon>
        <taxon>Lactobacillaceae</taxon>
        <taxon>Weissella</taxon>
    </lineage>
</organism>
<dbReference type="EMBL" id="JQBM01000004">
    <property type="protein sequence ID" value="KRN46007.1"/>
    <property type="molecule type" value="Genomic_DNA"/>
</dbReference>
<keyword evidence="3" id="KW-1185">Reference proteome</keyword>
<evidence type="ECO:0000259" key="1">
    <source>
        <dbReference type="PROSITE" id="PS51186"/>
    </source>
</evidence>
<protein>
    <submittedName>
        <fullName evidence="2">Acetyltransferase</fullName>
    </submittedName>
</protein>
<comment type="caution">
    <text evidence="2">The sequence shown here is derived from an EMBL/GenBank/DDBJ whole genome shotgun (WGS) entry which is preliminary data.</text>
</comment>
<dbReference type="Pfam" id="PF13673">
    <property type="entry name" value="Acetyltransf_10"/>
    <property type="match status" value="1"/>
</dbReference>
<evidence type="ECO:0000313" key="2">
    <source>
        <dbReference type="EMBL" id="KRN46007.1"/>
    </source>
</evidence>
<dbReference type="Gene3D" id="3.40.630.30">
    <property type="match status" value="1"/>
</dbReference>
<reference evidence="2 3" key="1">
    <citation type="journal article" date="2015" name="Genome Announc.">
        <title>Expanding the biotechnology potential of lactobacilli through comparative genomics of 213 strains and associated genera.</title>
        <authorList>
            <person name="Sun Z."/>
            <person name="Harris H.M."/>
            <person name="McCann A."/>
            <person name="Guo C."/>
            <person name="Argimon S."/>
            <person name="Zhang W."/>
            <person name="Yang X."/>
            <person name="Jeffery I.B."/>
            <person name="Cooney J.C."/>
            <person name="Kagawa T.F."/>
            <person name="Liu W."/>
            <person name="Song Y."/>
            <person name="Salvetti E."/>
            <person name="Wrobel A."/>
            <person name="Rasinkangas P."/>
            <person name="Parkhill J."/>
            <person name="Rea M.C."/>
            <person name="O'Sullivan O."/>
            <person name="Ritari J."/>
            <person name="Douillard F.P."/>
            <person name="Paul Ross R."/>
            <person name="Yang R."/>
            <person name="Briner A.E."/>
            <person name="Felis G.E."/>
            <person name="de Vos W.M."/>
            <person name="Barrangou R."/>
            <person name="Klaenhammer T.R."/>
            <person name="Caufield P.W."/>
            <person name="Cui Y."/>
            <person name="Zhang H."/>
            <person name="O'Toole P.W."/>
        </authorList>
    </citation>
    <scope>NUCLEOTIDE SEQUENCE [LARGE SCALE GENOMIC DNA]</scope>
    <source>
        <strain evidence="2 3">DSM 20410</strain>
    </source>
</reference>
<dbReference type="InterPro" id="IPR016181">
    <property type="entry name" value="Acyl_CoA_acyltransferase"/>
</dbReference>
<evidence type="ECO:0000313" key="3">
    <source>
        <dbReference type="Proteomes" id="UP000051992"/>
    </source>
</evidence>
<feature type="domain" description="N-acetyltransferase" evidence="1">
    <location>
        <begin position="9"/>
        <end position="146"/>
    </location>
</feature>
<dbReference type="AlphaFoldDB" id="A0A0R2H7I7"/>
<dbReference type="PROSITE" id="PS51186">
    <property type="entry name" value="GNAT"/>
    <property type="match status" value="1"/>
</dbReference>
<keyword evidence="2" id="KW-0808">Transferase</keyword>
<gene>
    <name evidence="2" type="ORF">IV50_GL001351</name>
</gene>
<name>A0A0R2H7I7_WEIVI</name>
<proteinExistence type="predicted"/>
<dbReference type="SUPFAM" id="SSF55729">
    <property type="entry name" value="Acyl-CoA N-acyltransferases (Nat)"/>
    <property type="match status" value="1"/>
</dbReference>
<dbReference type="GO" id="GO:0016747">
    <property type="term" value="F:acyltransferase activity, transferring groups other than amino-acyl groups"/>
    <property type="evidence" value="ECO:0007669"/>
    <property type="project" value="InterPro"/>
</dbReference>
<dbReference type="CDD" id="cd04301">
    <property type="entry name" value="NAT_SF"/>
    <property type="match status" value="1"/>
</dbReference>
<dbReference type="InterPro" id="IPR000182">
    <property type="entry name" value="GNAT_dom"/>
</dbReference>
<sequence>MAMMELNVKHTSELAPIELVEIFEARTSVFVVEQNCAYQEVDRTDFDALHVRVIENHQLVAYARIYLSQDGVHFGRVLVVSDERGNGLGRTLIEGVLEAIQERFPGQPVHIQAQSYLTSFYASFGFEAVSDEYLEDGIPHIDMVKM</sequence>
<dbReference type="PATRIC" id="fig|1629.5.peg.1365"/>
<dbReference type="Proteomes" id="UP000051992">
    <property type="component" value="Unassembled WGS sequence"/>
</dbReference>